<dbReference type="GO" id="GO:0003677">
    <property type="term" value="F:DNA binding"/>
    <property type="evidence" value="ECO:0007669"/>
    <property type="project" value="InterPro"/>
</dbReference>
<dbReference type="EMBL" id="CP054140">
    <property type="protein sequence ID" value="QQG66332.1"/>
    <property type="molecule type" value="Genomic_DNA"/>
</dbReference>
<dbReference type="Gene3D" id="1.10.260.40">
    <property type="entry name" value="lambda repressor-like DNA-binding domains"/>
    <property type="match status" value="1"/>
</dbReference>
<accession>A0A7T5VEJ8</accession>
<name>A0A7T5VEJ8_9BACT</name>
<proteinExistence type="predicted"/>
<evidence type="ECO:0000313" key="1">
    <source>
        <dbReference type="EMBL" id="QQG66332.1"/>
    </source>
</evidence>
<sequence length="175" mass="20166">MQEKNQANVKERLQILCDSKNIKNIRELAVLLGVKDGRLYSWIKRNEIVNPKLILGKFSNINEEWLCTGIGEAFVVDQPLKNGRQFEENRVKKGHSNELNSLSRLRFKTQCGAVYFDDFFDFVAEKYGENKEGVGEFMEWLTEYHSEYREWIAEKKRTGENVVSGPPSKVSGAGK</sequence>
<gene>
    <name evidence="1" type="ORF">HP555_10875</name>
</gene>
<dbReference type="AlphaFoldDB" id="A0A7T5VEJ8"/>
<evidence type="ECO:0000313" key="2">
    <source>
        <dbReference type="Proteomes" id="UP000596092"/>
    </source>
</evidence>
<keyword evidence="2" id="KW-1185">Reference proteome</keyword>
<protein>
    <submittedName>
        <fullName evidence="1">Uncharacterized protein</fullName>
    </submittedName>
</protein>
<reference evidence="1 2" key="1">
    <citation type="submission" date="2020-05" db="EMBL/GenBank/DDBJ databases">
        <title>Complete genome of Desulfobulbus oligotrophicus.</title>
        <authorList>
            <person name="Podar M."/>
        </authorList>
    </citation>
    <scope>NUCLEOTIDE SEQUENCE [LARGE SCALE GENOMIC DNA]</scope>
    <source>
        <strain evidence="1 2">Prop6</strain>
    </source>
</reference>
<dbReference type="KEGG" id="dog:HP555_10875"/>
<dbReference type="Proteomes" id="UP000596092">
    <property type="component" value="Chromosome"/>
</dbReference>
<dbReference type="RefSeq" id="WP_199262395.1">
    <property type="nucleotide sequence ID" value="NZ_CP054140.1"/>
</dbReference>
<organism evidence="1 2">
    <name type="scientific">Desulfobulbus oligotrophicus</name>
    <dbReference type="NCBI Taxonomy" id="1909699"/>
    <lineage>
        <taxon>Bacteria</taxon>
        <taxon>Pseudomonadati</taxon>
        <taxon>Thermodesulfobacteriota</taxon>
        <taxon>Desulfobulbia</taxon>
        <taxon>Desulfobulbales</taxon>
        <taxon>Desulfobulbaceae</taxon>
        <taxon>Desulfobulbus</taxon>
    </lineage>
</organism>
<dbReference type="InterPro" id="IPR010982">
    <property type="entry name" value="Lambda_DNA-bd_dom_sf"/>
</dbReference>